<reference evidence="2" key="1">
    <citation type="submission" date="2018-11" db="EMBL/GenBank/DDBJ databases">
        <authorList>
            <consortium name="Pathogen Informatics"/>
        </authorList>
    </citation>
    <scope>NUCLEOTIDE SEQUENCE</scope>
</reference>
<dbReference type="EMBL" id="CAAALY010257404">
    <property type="protein sequence ID" value="VEL38268.1"/>
    <property type="molecule type" value="Genomic_DNA"/>
</dbReference>
<evidence type="ECO:0000313" key="2">
    <source>
        <dbReference type="EMBL" id="VEL38268.1"/>
    </source>
</evidence>
<organism evidence="2 3">
    <name type="scientific">Protopolystoma xenopodis</name>
    <dbReference type="NCBI Taxonomy" id="117903"/>
    <lineage>
        <taxon>Eukaryota</taxon>
        <taxon>Metazoa</taxon>
        <taxon>Spiralia</taxon>
        <taxon>Lophotrochozoa</taxon>
        <taxon>Platyhelminthes</taxon>
        <taxon>Monogenea</taxon>
        <taxon>Polyopisthocotylea</taxon>
        <taxon>Polystomatidea</taxon>
        <taxon>Polystomatidae</taxon>
        <taxon>Protopolystoma</taxon>
    </lineage>
</organism>
<dbReference type="Proteomes" id="UP000784294">
    <property type="component" value="Unassembled WGS sequence"/>
</dbReference>
<gene>
    <name evidence="2" type="ORF">PXEA_LOCUS31708</name>
</gene>
<dbReference type="AlphaFoldDB" id="A0A3S5BSX8"/>
<sequence length="76" mass="8852">MWPQLLVGTISTGTDTSSPRPKLHSALRRTPRFHVDRANLGFFIFFPMRRHMKQDVLRRQSGTWRLKMSDAANDLV</sequence>
<feature type="region of interest" description="Disordered" evidence="1">
    <location>
        <begin position="1"/>
        <end position="24"/>
    </location>
</feature>
<accession>A0A3S5BSX8</accession>
<keyword evidence="3" id="KW-1185">Reference proteome</keyword>
<comment type="caution">
    <text evidence="2">The sequence shown here is derived from an EMBL/GenBank/DDBJ whole genome shotgun (WGS) entry which is preliminary data.</text>
</comment>
<proteinExistence type="predicted"/>
<name>A0A3S5BSX8_9PLAT</name>
<feature type="compositionally biased region" description="Polar residues" evidence="1">
    <location>
        <begin position="9"/>
        <end position="19"/>
    </location>
</feature>
<evidence type="ECO:0000256" key="1">
    <source>
        <dbReference type="SAM" id="MobiDB-lite"/>
    </source>
</evidence>
<evidence type="ECO:0000313" key="3">
    <source>
        <dbReference type="Proteomes" id="UP000784294"/>
    </source>
</evidence>
<protein>
    <submittedName>
        <fullName evidence="2">Uncharacterized protein</fullName>
    </submittedName>
</protein>